<dbReference type="PANTHER" id="PTHR20371:SF1">
    <property type="entry name" value="ENOLASE-PHOSPHATASE E1"/>
    <property type="match status" value="1"/>
</dbReference>
<dbReference type="CDD" id="cd01629">
    <property type="entry name" value="HAD_EP"/>
    <property type="match status" value="1"/>
</dbReference>
<dbReference type="EC" id="3.1.3.77" evidence="6"/>
<dbReference type="HAMAP" id="MF_03117">
    <property type="entry name" value="Salvage_MtnC_euk"/>
    <property type="match status" value="1"/>
</dbReference>
<comment type="caution">
    <text evidence="7">The sequence shown here is derived from an EMBL/GenBank/DDBJ whole genome shotgun (WGS) entry which is preliminary data.</text>
</comment>
<comment type="pathway">
    <text evidence="6">Amino-acid biosynthesis; L-methionine biosynthesis via salvage pathway; L-methionine from S-methyl-5-thio-alpha-D-ribose 1-phosphate: step 4/6.</text>
</comment>
<evidence type="ECO:0000256" key="3">
    <source>
        <dbReference type="ARBA" id="ARBA00022801"/>
    </source>
</evidence>
<keyword evidence="6" id="KW-0539">Nucleus</keyword>
<dbReference type="Pfam" id="PF00702">
    <property type="entry name" value="Hydrolase"/>
    <property type="match status" value="1"/>
</dbReference>
<proteinExistence type="inferred from homology"/>
<dbReference type="GO" id="GO:0005634">
    <property type="term" value="C:nucleus"/>
    <property type="evidence" value="ECO:0007669"/>
    <property type="project" value="UniProtKB-SubCell"/>
</dbReference>
<dbReference type="AlphaFoldDB" id="A0A642UQF4"/>
<comment type="cofactor">
    <cofactor evidence="6">
        <name>Mg(2+)</name>
        <dbReference type="ChEBI" id="CHEBI:18420"/>
    </cofactor>
    <text evidence="6">Binds 1 Mg(2+) ion per subunit.</text>
</comment>
<organism evidence="7 8">
    <name type="scientific">Diutina rugosa</name>
    <name type="common">Yeast</name>
    <name type="synonym">Candida rugosa</name>
    <dbReference type="NCBI Taxonomy" id="5481"/>
    <lineage>
        <taxon>Eukaryota</taxon>
        <taxon>Fungi</taxon>
        <taxon>Dikarya</taxon>
        <taxon>Ascomycota</taxon>
        <taxon>Saccharomycotina</taxon>
        <taxon>Pichiomycetes</taxon>
        <taxon>Debaryomycetaceae</taxon>
        <taxon>Diutina</taxon>
    </lineage>
</organism>
<feature type="binding site" evidence="6">
    <location>
        <position position="162"/>
    </location>
    <ligand>
        <name>substrate</name>
    </ligand>
</feature>
<comment type="pathway">
    <text evidence="6">Amino-acid biosynthesis; L-methionine biosynthesis via salvage pathway; L-methionine from S-methyl-5-thio-alpha-D-ribose 1-phosphate: step 3/6.</text>
</comment>
<dbReference type="SFLD" id="SFLDS00003">
    <property type="entry name" value="Haloacid_Dehalogenase"/>
    <property type="match status" value="1"/>
</dbReference>
<keyword evidence="2 6" id="KW-0479">Metal-binding</keyword>
<dbReference type="NCBIfam" id="TIGR01691">
    <property type="entry name" value="enolase-ppase"/>
    <property type="match status" value="1"/>
</dbReference>
<comment type="similarity">
    <text evidence="6">Belongs to the HAD-like hydrolase superfamily. MasA/MtnC family.</text>
</comment>
<evidence type="ECO:0000256" key="2">
    <source>
        <dbReference type="ARBA" id="ARBA00022723"/>
    </source>
</evidence>
<evidence type="ECO:0000256" key="5">
    <source>
        <dbReference type="ARBA" id="ARBA00023167"/>
    </source>
</evidence>
<dbReference type="GO" id="GO:0005737">
    <property type="term" value="C:cytoplasm"/>
    <property type="evidence" value="ECO:0007669"/>
    <property type="project" value="UniProtKB-SubCell"/>
</dbReference>
<dbReference type="UniPathway" id="UPA00904">
    <property type="reaction ID" value="UER00876"/>
</dbReference>
<dbReference type="SFLD" id="SFLDG01133">
    <property type="entry name" value="C1.5.4:_Enolase-phosphatase_Li"/>
    <property type="match status" value="1"/>
</dbReference>
<feature type="binding site" evidence="6">
    <location>
        <position position="8"/>
    </location>
    <ligand>
        <name>Mg(2+)</name>
        <dbReference type="ChEBI" id="CHEBI:18420"/>
    </ligand>
</feature>
<keyword evidence="8" id="KW-1185">Reference proteome</keyword>
<name>A0A642UQF4_DIURU</name>
<dbReference type="PANTHER" id="PTHR20371">
    <property type="entry name" value="ENOLASE-PHOSPHATASE E1"/>
    <property type="match status" value="1"/>
</dbReference>
<dbReference type="Gene3D" id="1.10.720.60">
    <property type="match status" value="1"/>
</dbReference>
<dbReference type="InterPro" id="IPR027511">
    <property type="entry name" value="ENOPH1_eukaryotes"/>
</dbReference>
<dbReference type="Proteomes" id="UP000449547">
    <property type="component" value="Unassembled WGS sequence"/>
</dbReference>
<keyword evidence="5 6" id="KW-0486">Methionine biosynthesis</keyword>
<feature type="binding site" evidence="6">
    <location>
        <begin position="123"/>
        <end position="124"/>
    </location>
    <ligand>
        <name>substrate</name>
    </ligand>
</feature>
<dbReference type="EMBL" id="SWFT01000105">
    <property type="protein sequence ID" value="KAA8901135.1"/>
    <property type="molecule type" value="Genomic_DNA"/>
</dbReference>
<keyword evidence="6" id="KW-0963">Cytoplasm</keyword>
<accession>A0A642UQF4</accession>
<protein>
    <recommendedName>
        <fullName evidence="6">Enolase-phosphatase E1</fullName>
        <ecNumber evidence="6">3.1.3.77</ecNumber>
    </recommendedName>
    <alternativeName>
        <fullName evidence="6">2,3-diketo-5-methylthio-1-phosphopentane phosphatase</fullName>
    </alternativeName>
</protein>
<dbReference type="GO" id="GO:0043874">
    <property type="term" value="F:acireductone synthase activity"/>
    <property type="evidence" value="ECO:0007669"/>
    <property type="project" value="UniProtKB-EC"/>
</dbReference>
<dbReference type="OMA" id="LQGMVWE"/>
<evidence type="ECO:0000256" key="4">
    <source>
        <dbReference type="ARBA" id="ARBA00022842"/>
    </source>
</evidence>
<keyword evidence="3 6" id="KW-0378">Hydrolase</keyword>
<evidence type="ECO:0000313" key="8">
    <source>
        <dbReference type="Proteomes" id="UP000449547"/>
    </source>
</evidence>
<comment type="subunit">
    <text evidence="6">Monomer.</text>
</comment>
<dbReference type="GO" id="GO:0000287">
    <property type="term" value="F:magnesium ion binding"/>
    <property type="evidence" value="ECO:0007669"/>
    <property type="project" value="UniProtKB-UniRule"/>
</dbReference>
<comment type="subcellular location">
    <subcellularLocation>
        <location evidence="6">Cytoplasm</location>
    </subcellularLocation>
    <subcellularLocation>
        <location evidence="6">Nucleus</location>
    </subcellularLocation>
</comment>
<comment type="catalytic activity">
    <reaction evidence="6">
        <text>5-methylsulfanyl-2,3-dioxopentyl phosphate + H2O = 1,2-dihydroxy-5-(methylsulfanyl)pent-1-en-3-one + phosphate</text>
        <dbReference type="Rhea" id="RHEA:21700"/>
        <dbReference type="ChEBI" id="CHEBI:15377"/>
        <dbReference type="ChEBI" id="CHEBI:43474"/>
        <dbReference type="ChEBI" id="CHEBI:49252"/>
        <dbReference type="ChEBI" id="CHEBI:58828"/>
        <dbReference type="EC" id="3.1.3.77"/>
    </reaction>
</comment>
<dbReference type="VEuPathDB" id="FungiDB:DIURU_003505"/>
<dbReference type="SFLD" id="SFLDG01129">
    <property type="entry name" value="C1.5:_HAD__Beta-PGM__Phosphata"/>
    <property type="match status" value="1"/>
</dbReference>
<reference evidence="7 8" key="1">
    <citation type="submission" date="2019-07" db="EMBL/GenBank/DDBJ databases">
        <title>Genome assembly of two rare yeast pathogens: Diutina rugosa and Trichomonascus ciferrii.</title>
        <authorList>
            <person name="Mixao V."/>
            <person name="Saus E."/>
            <person name="Hansen A."/>
            <person name="Lass-Flor C."/>
            <person name="Gabaldon T."/>
        </authorList>
    </citation>
    <scope>NUCLEOTIDE SEQUENCE [LARGE SCALE GENOMIC DNA]</scope>
    <source>
        <strain evidence="7 8">CBS 613</strain>
    </source>
</reference>
<dbReference type="InterPro" id="IPR023214">
    <property type="entry name" value="HAD_sf"/>
</dbReference>
<evidence type="ECO:0000313" key="7">
    <source>
        <dbReference type="EMBL" id="KAA8901135.1"/>
    </source>
</evidence>
<dbReference type="Gene3D" id="3.40.50.1000">
    <property type="entry name" value="HAD superfamily/HAD-like"/>
    <property type="match status" value="1"/>
</dbReference>
<feature type="binding site" evidence="6">
    <location>
        <position position="187"/>
    </location>
    <ligand>
        <name>Mg(2+)</name>
        <dbReference type="ChEBI" id="CHEBI:18420"/>
    </ligand>
</feature>
<evidence type="ECO:0000256" key="1">
    <source>
        <dbReference type="ARBA" id="ARBA00022605"/>
    </source>
</evidence>
<keyword evidence="1 6" id="KW-0028">Amino-acid biosynthesis</keyword>
<dbReference type="SUPFAM" id="SSF56784">
    <property type="entry name" value="HAD-like"/>
    <property type="match status" value="1"/>
</dbReference>
<dbReference type="GO" id="GO:0019509">
    <property type="term" value="P:L-methionine salvage from methylthioadenosine"/>
    <property type="evidence" value="ECO:0007669"/>
    <property type="project" value="UniProtKB-UniRule"/>
</dbReference>
<dbReference type="InterPro" id="IPR023943">
    <property type="entry name" value="Enolase-ppase_E1"/>
</dbReference>
<dbReference type="InterPro" id="IPR036412">
    <property type="entry name" value="HAD-like_sf"/>
</dbReference>
<gene>
    <name evidence="6" type="primary">UTR4</name>
    <name evidence="7" type="ORF">DIURU_003505</name>
</gene>
<comment type="function">
    <text evidence="6">Bifunctional enzyme that catalyzes the enolization of 2,3-diketo-5-methylthiopentyl-1-phosphate (DK-MTP-1-P) into the intermediate 2-hydroxy-3-keto-5-methylthiopentenyl-1-phosphate (HK-MTPenyl-1-P), which is then dephosphorylated to form the acireductone 1,2-dihydroxy-3-keto-5-methylthiopentene (DHK-MTPene).</text>
</comment>
<evidence type="ECO:0000256" key="6">
    <source>
        <dbReference type="HAMAP-Rule" id="MF_03117"/>
    </source>
</evidence>
<feature type="binding site" evidence="6">
    <location>
        <position position="6"/>
    </location>
    <ligand>
        <name>Mg(2+)</name>
        <dbReference type="ChEBI" id="CHEBI:18420"/>
    </ligand>
</feature>
<dbReference type="OrthoDB" id="272500at2759"/>
<sequence>MAVLLDIEGTICPISFVKDVLYPYFTNKLPALLKSQSFPLDSNSDDAVTKILTELPADTQTNAELIQAHFDDLVKRDIKDPVLKSLQGFVWQQGYHSGEITAPVYPDAIEYIKTTSDDVYIYSSGSIKAQKLLFSYVDDAGKSVDLNPYLKGYYDIPTAGYKNQSSSYTKIAEAIGLPASEILFLSDNELEVQAATEAGMKAKIMVRPGNYALSDIGAKYDKVHSMPEALQK</sequence>
<keyword evidence="4 6" id="KW-0460">Magnesium</keyword>